<dbReference type="PANTHER" id="PTHR46196:SF2">
    <property type="entry name" value="TRANSCRIPTION FACTOR BHLH157"/>
    <property type="match status" value="1"/>
</dbReference>
<dbReference type="InterPro" id="IPR043561">
    <property type="entry name" value="LHW-like"/>
</dbReference>
<accession>A0A1R3HMY4</accession>
<evidence type="ECO:0000313" key="2">
    <source>
        <dbReference type="Proteomes" id="UP000187203"/>
    </source>
</evidence>
<reference evidence="2" key="1">
    <citation type="submission" date="2013-09" db="EMBL/GenBank/DDBJ databases">
        <title>Corchorus olitorius genome sequencing.</title>
        <authorList>
            <person name="Alam M."/>
            <person name="Haque M.S."/>
            <person name="Islam M.S."/>
            <person name="Emdad E.M."/>
            <person name="Islam M.M."/>
            <person name="Ahmed B."/>
            <person name="Halim A."/>
            <person name="Hossen Q.M.M."/>
            <person name="Hossain M.Z."/>
            <person name="Ahmed R."/>
            <person name="Khan M.M."/>
            <person name="Islam R."/>
            <person name="Rashid M.M."/>
            <person name="Khan S.A."/>
            <person name="Rahman M.S."/>
            <person name="Alam M."/>
            <person name="Yahiya A.S."/>
            <person name="Khan M.S."/>
            <person name="Azam M.S."/>
            <person name="Haque T."/>
            <person name="Lashkar M.Z.H."/>
            <person name="Akhand A.I."/>
            <person name="Morshed G."/>
            <person name="Roy S."/>
            <person name="Uddin K.S."/>
            <person name="Rabeya T."/>
            <person name="Hossain A.S."/>
            <person name="Chowdhury A."/>
            <person name="Snigdha A.R."/>
            <person name="Mortoza M.S."/>
            <person name="Matin S.A."/>
            <person name="Hoque S.M.E."/>
            <person name="Islam M.K."/>
            <person name="Roy D.K."/>
            <person name="Haider R."/>
            <person name="Moosa M.M."/>
            <person name="Elias S.M."/>
            <person name="Hasan A.M."/>
            <person name="Jahan S."/>
            <person name="Shafiuddin M."/>
            <person name="Mahmood N."/>
            <person name="Shommy N.S."/>
        </authorList>
    </citation>
    <scope>NUCLEOTIDE SEQUENCE [LARGE SCALE GENOMIC DNA]</scope>
    <source>
        <strain evidence="2">cv. O-4</strain>
    </source>
</reference>
<keyword evidence="2" id="KW-1185">Reference proteome</keyword>
<dbReference type="AlphaFoldDB" id="A0A1R3HMY4"/>
<organism evidence="1 2">
    <name type="scientific">Corchorus olitorius</name>
    <dbReference type="NCBI Taxonomy" id="93759"/>
    <lineage>
        <taxon>Eukaryota</taxon>
        <taxon>Viridiplantae</taxon>
        <taxon>Streptophyta</taxon>
        <taxon>Embryophyta</taxon>
        <taxon>Tracheophyta</taxon>
        <taxon>Spermatophyta</taxon>
        <taxon>Magnoliopsida</taxon>
        <taxon>eudicotyledons</taxon>
        <taxon>Gunneridae</taxon>
        <taxon>Pentapetalae</taxon>
        <taxon>rosids</taxon>
        <taxon>malvids</taxon>
        <taxon>Malvales</taxon>
        <taxon>Malvaceae</taxon>
        <taxon>Grewioideae</taxon>
        <taxon>Apeibeae</taxon>
        <taxon>Corchorus</taxon>
    </lineage>
</organism>
<comment type="caution">
    <text evidence="1">The sequence shown here is derived from an EMBL/GenBank/DDBJ whole genome shotgun (WGS) entry which is preliminary data.</text>
</comment>
<dbReference type="PANTHER" id="PTHR46196">
    <property type="entry name" value="TRANSCRIPTION FACTOR BHLH155-LIKE ISOFORM X1-RELATED"/>
    <property type="match status" value="1"/>
</dbReference>
<dbReference type="EMBL" id="AWUE01019736">
    <property type="protein sequence ID" value="OMO71787.1"/>
    <property type="molecule type" value="Genomic_DNA"/>
</dbReference>
<dbReference type="Proteomes" id="UP000187203">
    <property type="component" value="Unassembled WGS sequence"/>
</dbReference>
<evidence type="ECO:0000313" key="1">
    <source>
        <dbReference type="EMBL" id="OMO71787.1"/>
    </source>
</evidence>
<proteinExistence type="predicted"/>
<dbReference type="STRING" id="93759.A0A1R3HMY4"/>
<protein>
    <submittedName>
        <fullName evidence="1">Uncharacterized protein</fullName>
    </submittedName>
</protein>
<gene>
    <name evidence="1" type="ORF">COLO4_28035</name>
</gene>
<sequence>MYPCRLGGQPLTVRRQQAKRIQNGFLSFPISRQVLKFFKFQRDGVGIDRGRQTQCQDVIRGFGLNILKGLMELQEDKIWARFMVEANEQVERTDIIWSLLLLLQQIGTSGIDSANHPNRAMDGGISLPNNF</sequence>
<dbReference type="GO" id="GO:0003700">
    <property type="term" value="F:DNA-binding transcription factor activity"/>
    <property type="evidence" value="ECO:0007669"/>
    <property type="project" value="InterPro"/>
</dbReference>
<name>A0A1R3HMY4_9ROSI</name>